<reference evidence="11 12" key="1">
    <citation type="journal article" date="2011" name="Int. J. Syst. Evol. Microbiol.">
        <title>Zhongshania antarctica gen. nov., sp. nov. and Zhongshania guokunii sp. nov., gammaproteobacteria respectively isolated from coastal attached (fast) ice and surface seawater of the Antarctic.</title>
        <authorList>
            <person name="Li H.J."/>
            <person name="Zhang X.Y."/>
            <person name="Chen C.X."/>
            <person name="Zhang Y.J."/>
            <person name="Gao Z.M."/>
            <person name="Yu Y."/>
            <person name="Chen X.L."/>
            <person name="Chen B."/>
            <person name="Zhang Y.Z."/>
        </authorList>
    </citation>
    <scope>NUCLEOTIDE SEQUENCE [LARGE SCALE GENOMIC DNA]</scope>
    <source>
        <strain evidence="11 12">R06B22</strain>
    </source>
</reference>
<keyword evidence="6" id="KW-0862">Zinc</keyword>
<proteinExistence type="inferred from homology"/>
<evidence type="ECO:0000256" key="1">
    <source>
        <dbReference type="ARBA" id="ARBA00000553"/>
    </source>
</evidence>
<comment type="caution">
    <text evidence="11">The sequence shown here is derived from an EMBL/GenBank/DDBJ whole genome shotgun (WGS) entry which is preliminary data.</text>
</comment>
<evidence type="ECO:0000256" key="5">
    <source>
        <dbReference type="ARBA" id="ARBA00022801"/>
    </source>
</evidence>
<dbReference type="CDD" id="cd16833">
    <property type="entry name" value="YfiH"/>
    <property type="match status" value="1"/>
</dbReference>
<keyword evidence="3" id="KW-0808">Transferase</keyword>
<evidence type="ECO:0000256" key="6">
    <source>
        <dbReference type="ARBA" id="ARBA00022833"/>
    </source>
</evidence>
<dbReference type="InterPro" id="IPR011324">
    <property type="entry name" value="Cytotoxic_necrot_fac-like_cat"/>
</dbReference>
<comment type="catalytic activity">
    <reaction evidence="8">
        <text>adenosine + phosphate = alpha-D-ribose 1-phosphate + adenine</text>
        <dbReference type="Rhea" id="RHEA:27642"/>
        <dbReference type="ChEBI" id="CHEBI:16335"/>
        <dbReference type="ChEBI" id="CHEBI:16708"/>
        <dbReference type="ChEBI" id="CHEBI:43474"/>
        <dbReference type="ChEBI" id="CHEBI:57720"/>
        <dbReference type="EC" id="2.4.2.1"/>
    </reaction>
    <physiologicalReaction direction="left-to-right" evidence="8">
        <dbReference type="Rhea" id="RHEA:27643"/>
    </physiologicalReaction>
</comment>
<comment type="catalytic activity">
    <reaction evidence="7">
        <text>adenosine + H2O + H(+) = inosine + NH4(+)</text>
        <dbReference type="Rhea" id="RHEA:24408"/>
        <dbReference type="ChEBI" id="CHEBI:15377"/>
        <dbReference type="ChEBI" id="CHEBI:15378"/>
        <dbReference type="ChEBI" id="CHEBI:16335"/>
        <dbReference type="ChEBI" id="CHEBI:17596"/>
        <dbReference type="ChEBI" id="CHEBI:28938"/>
        <dbReference type="EC" id="3.5.4.4"/>
    </reaction>
    <physiologicalReaction direction="left-to-right" evidence="7">
        <dbReference type="Rhea" id="RHEA:24409"/>
    </physiologicalReaction>
</comment>
<evidence type="ECO:0000256" key="10">
    <source>
        <dbReference type="RuleBase" id="RU361274"/>
    </source>
</evidence>
<evidence type="ECO:0000256" key="7">
    <source>
        <dbReference type="ARBA" id="ARBA00047989"/>
    </source>
</evidence>
<evidence type="ECO:0000256" key="9">
    <source>
        <dbReference type="ARBA" id="ARBA00049893"/>
    </source>
</evidence>
<comment type="catalytic activity">
    <reaction evidence="9">
        <text>S-methyl-5'-thioadenosine + phosphate = 5-(methylsulfanyl)-alpha-D-ribose 1-phosphate + adenine</text>
        <dbReference type="Rhea" id="RHEA:11852"/>
        <dbReference type="ChEBI" id="CHEBI:16708"/>
        <dbReference type="ChEBI" id="CHEBI:17509"/>
        <dbReference type="ChEBI" id="CHEBI:43474"/>
        <dbReference type="ChEBI" id="CHEBI:58533"/>
        <dbReference type="EC" id="2.4.2.28"/>
    </reaction>
    <physiologicalReaction direction="left-to-right" evidence="9">
        <dbReference type="Rhea" id="RHEA:11853"/>
    </physiologicalReaction>
</comment>
<dbReference type="Pfam" id="PF02578">
    <property type="entry name" value="Cu-oxidase_4"/>
    <property type="match status" value="1"/>
</dbReference>
<keyword evidence="5" id="KW-0378">Hydrolase</keyword>
<keyword evidence="12" id="KW-1185">Reference proteome</keyword>
<dbReference type="InterPro" id="IPR003730">
    <property type="entry name" value="Cu_polyphenol_OxRdtase"/>
</dbReference>
<keyword evidence="4" id="KW-0479">Metal-binding</keyword>
<dbReference type="SUPFAM" id="SSF64438">
    <property type="entry name" value="CNF1/YfiH-like putative cysteine hydrolases"/>
    <property type="match status" value="1"/>
</dbReference>
<dbReference type="EMBL" id="JBFRYB010000002">
    <property type="protein sequence ID" value="MEX1667231.1"/>
    <property type="molecule type" value="Genomic_DNA"/>
</dbReference>
<evidence type="ECO:0000256" key="2">
    <source>
        <dbReference type="ARBA" id="ARBA00007353"/>
    </source>
</evidence>
<organism evidence="11 12">
    <name type="scientific">Zhongshania arctica</name>
    <dbReference type="NCBI Taxonomy" id="3238302"/>
    <lineage>
        <taxon>Bacteria</taxon>
        <taxon>Pseudomonadati</taxon>
        <taxon>Pseudomonadota</taxon>
        <taxon>Gammaproteobacteria</taxon>
        <taxon>Cellvibrionales</taxon>
        <taxon>Spongiibacteraceae</taxon>
        <taxon>Zhongshania</taxon>
    </lineage>
</organism>
<evidence type="ECO:0000313" key="12">
    <source>
        <dbReference type="Proteomes" id="UP001557484"/>
    </source>
</evidence>
<evidence type="ECO:0000256" key="4">
    <source>
        <dbReference type="ARBA" id="ARBA00022723"/>
    </source>
</evidence>
<dbReference type="PANTHER" id="PTHR30616:SF2">
    <property type="entry name" value="PURINE NUCLEOSIDE PHOSPHORYLASE LACC1"/>
    <property type="match status" value="1"/>
</dbReference>
<sequence length="259" mass="27608">MIASDYLIAPNWPAPANVLALSTTRKGLAGYAGASVGAYSHFNLGDHVDDSLLNVAKNRAALLAACDNLDAIVWLQQVHGIEVCEVSDVRAAPVCADASITRAKGLGCAVLTADCIPVLFCRIDGGEVAAAHAGWRGLCAGVLVNTVTAFNCPPQELMAWIGPAISQAHFEVGPEVYRAFLKEFSGVSKAQIENAFRPSAYKAGHFYADINALAQCQLQNLGVAWVGGGDLCTYADADRFYSFRRDGQTGRQVSLIYRR</sequence>
<protein>
    <recommendedName>
        <fullName evidence="10">Purine nucleoside phosphorylase</fullName>
    </recommendedName>
</protein>
<dbReference type="PANTHER" id="PTHR30616">
    <property type="entry name" value="UNCHARACTERIZED PROTEIN YFIH"/>
    <property type="match status" value="1"/>
</dbReference>
<evidence type="ECO:0000313" key="11">
    <source>
        <dbReference type="EMBL" id="MEX1667231.1"/>
    </source>
</evidence>
<evidence type="ECO:0000256" key="3">
    <source>
        <dbReference type="ARBA" id="ARBA00022679"/>
    </source>
</evidence>
<accession>A0ABV3U020</accession>
<dbReference type="InterPro" id="IPR038371">
    <property type="entry name" value="Cu_polyphenol_OxRdtase_sf"/>
</dbReference>
<evidence type="ECO:0000256" key="8">
    <source>
        <dbReference type="ARBA" id="ARBA00048968"/>
    </source>
</evidence>
<name>A0ABV3U020_9GAMM</name>
<comment type="similarity">
    <text evidence="2 10">Belongs to the purine nucleoside phosphorylase YfiH/LACC1 family.</text>
</comment>
<dbReference type="Proteomes" id="UP001557484">
    <property type="component" value="Unassembled WGS sequence"/>
</dbReference>
<comment type="catalytic activity">
    <reaction evidence="1">
        <text>inosine + phosphate = alpha-D-ribose 1-phosphate + hypoxanthine</text>
        <dbReference type="Rhea" id="RHEA:27646"/>
        <dbReference type="ChEBI" id="CHEBI:17368"/>
        <dbReference type="ChEBI" id="CHEBI:17596"/>
        <dbReference type="ChEBI" id="CHEBI:43474"/>
        <dbReference type="ChEBI" id="CHEBI:57720"/>
        <dbReference type="EC" id="2.4.2.1"/>
    </reaction>
    <physiologicalReaction direction="left-to-right" evidence="1">
        <dbReference type="Rhea" id="RHEA:27647"/>
    </physiologicalReaction>
</comment>
<dbReference type="RefSeq" id="WP_368377341.1">
    <property type="nucleotide sequence ID" value="NZ_JBFRYB010000002.1"/>
</dbReference>
<dbReference type="Gene3D" id="3.60.140.10">
    <property type="entry name" value="CNF1/YfiH-like putative cysteine hydrolases"/>
    <property type="match status" value="1"/>
</dbReference>
<gene>
    <name evidence="11" type="primary">pgeF</name>
    <name evidence="11" type="ORF">AB4875_17170</name>
</gene>
<dbReference type="NCBIfam" id="TIGR00726">
    <property type="entry name" value="peptidoglycan editing factor PgeF"/>
    <property type="match status" value="1"/>
</dbReference>